<keyword evidence="6" id="KW-1185">Reference proteome</keyword>
<dbReference type="Pfam" id="PF12708">
    <property type="entry name" value="Pect-lyase_RHGA_epim"/>
    <property type="match status" value="1"/>
</dbReference>
<dbReference type="RefSeq" id="WP_125238107.1">
    <property type="nucleotide sequence ID" value="NZ_RQYF01000002.1"/>
</dbReference>
<evidence type="ECO:0000313" key="6">
    <source>
        <dbReference type="Proteomes" id="UP000279562"/>
    </source>
</evidence>
<accession>A0A3P2AEG8</accession>
<dbReference type="AlphaFoldDB" id="A0A3P2AEG8"/>
<dbReference type="InterPro" id="IPR012334">
    <property type="entry name" value="Pectin_lyas_fold"/>
</dbReference>
<evidence type="ECO:0000259" key="4">
    <source>
        <dbReference type="Pfam" id="PF16315"/>
    </source>
</evidence>
<dbReference type="Pfam" id="PF16315">
    <property type="entry name" value="DUF4955"/>
    <property type="match status" value="1"/>
</dbReference>
<dbReference type="SUPFAM" id="SSF51126">
    <property type="entry name" value="Pectin lyase-like"/>
    <property type="match status" value="1"/>
</dbReference>
<dbReference type="Proteomes" id="UP000279562">
    <property type="component" value="Unassembled WGS sequence"/>
</dbReference>
<dbReference type="InterPro" id="IPR024535">
    <property type="entry name" value="RHGA/B-epi-like_pectate_lyase"/>
</dbReference>
<dbReference type="Gene3D" id="2.160.20.10">
    <property type="entry name" value="Single-stranded right-handed beta-helix, Pectin lyase-like"/>
    <property type="match status" value="1"/>
</dbReference>
<dbReference type="PROSITE" id="PS51257">
    <property type="entry name" value="PROKAR_LIPOPROTEIN"/>
    <property type="match status" value="1"/>
</dbReference>
<gene>
    <name evidence="5" type="ORF">EII33_00885</name>
</gene>
<dbReference type="InterPro" id="IPR011050">
    <property type="entry name" value="Pectin_lyase_fold/virulence"/>
</dbReference>
<feature type="signal peptide" evidence="2">
    <location>
        <begin position="1"/>
        <end position="23"/>
    </location>
</feature>
<reference evidence="5 6" key="1">
    <citation type="submission" date="2018-11" db="EMBL/GenBank/DDBJ databases">
        <title>Genomes From Bacteria Associated with the Canine Oral Cavity: a Test Case for Automated Genome-Based Taxonomic Assignment.</title>
        <authorList>
            <person name="Coil D.A."/>
            <person name="Jospin G."/>
            <person name="Darling A.E."/>
            <person name="Wallis C."/>
            <person name="Davis I.J."/>
            <person name="Harris S."/>
            <person name="Eisen J.A."/>
            <person name="Holcombe L.J."/>
            <person name="O'Flynn C."/>
        </authorList>
    </citation>
    <scope>NUCLEOTIDE SEQUENCE [LARGE SCALE GENOMIC DNA]</scope>
    <source>
        <strain evidence="5 6">OH1047_COT-310</strain>
    </source>
</reference>
<evidence type="ECO:0000313" key="5">
    <source>
        <dbReference type="EMBL" id="RRD93185.1"/>
    </source>
</evidence>
<proteinExistence type="predicted"/>
<evidence type="ECO:0000259" key="3">
    <source>
        <dbReference type="Pfam" id="PF12708"/>
    </source>
</evidence>
<name>A0A3P2AEG8_9BACE</name>
<feature type="domain" description="DUF4955" evidence="4">
    <location>
        <begin position="404"/>
        <end position="545"/>
    </location>
</feature>
<dbReference type="EMBL" id="RQYF01000002">
    <property type="protein sequence ID" value="RRD93185.1"/>
    <property type="molecule type" value="Genomic_DNA"/>
</dbReference>
<evidence type="ECO:0000256" key="1">
    <source>
        <dbReference type="SAM" id="MobiDB-lite"/>
    </source>
</evidence>
<evidence type="ECO:0000256" key="2">
    <source>
        <dbReference type="SAM" id="SignalP"/>
    </source>
</evidence>
<feature type="domain" description="Rhamnogalacturonase A/B/Epimerase-like pectate lyase" evidence="3">
    <location>
        <begin position="94"/>
        <end position="152"/>
    </location>
</feature>
<comment type="caution">
    <text evidence="5">The sequence shown here is derived from an EMBL/GenBank/DDBJ whole genome shotgun (WGS) entry which is preliminary data.</text>
</comment>
<protein>
    <submittedName>
        <fullName evidence="5">DUF4955 domain-containing protein</fullName>
    </submittedName>
</protein>
<feature type="chain" id="PRO_5018269877" evidence="2">
    <location>
        <begin position="24"/>
        <end position="546"/>
    </location>
</feature>
<keyword evidence="2" id="KW-0732">Signal</keyword>
<sequence>MKTWKYKKSLLLCACLTLAACQSDDVKEPLYPEKPSVTPEEKPEETPLPSNTADLWKEFLENKKKGQETTLADFSYAGYAFGEQGVPNVDYPVFNVCDYGAVPNDGHTDRKAFEEAIAAAQANGKGIVYAPAGRYDLRPLDAPNSPIVISGNNIVLRGDGCEDNGTELFMEYPNQPETIGALWSCPPLFLFRYVATNGETIDRKLADVTSDAGRGTYTVEVSSTSGLYIGKRVILELKNNAPELVASEVDPYTVQSDWTDLTNNGVQVNEYHQVKRIEGNKVTFKEPILYPIEARWGWSLHEHTCRVGSGVENLAFVGNFKETFVHHKNATHDSGFKMLNFLRQVNGWIRRCRFTDVSEGVSVQRSANVSVYACRITGNGGHSAIRSEASTRIFIGGITDLPAQFHSTGVSKTAIGTVLWRNKTAANSCFESHAGQPRVTLLDACSGGFLPDHAGGDQAAAPNHLRELVLWNYVNIGSGGKFDLWVRNNRFHLPLVIGFQGSAIEFQLKQVKVNEHSGIPVYPESLYEAQLKERLGYLPQWLQELK</sequence>
<dbReference type="InterPro" id="IPR032532">
    <property type="entry name" value="DUF4955"/>
</dbReference>
<feature type="region of interest" description="Disordered" evidence="1">
    <location>
        <begin position="30"/>
        <end position="50"/>
    </location>
</feature>
<organism evidence="5 6">
    <name type="scientific">Prevotella heparinolytica</name>
    <dbReference type="NCBI Taxonomy" id="28113"/>
    <lineage>
        <taxon>Bacteria</taxon>
        <taxon>Pseudomonadati</taxon>
        <taxon>Bacteroidota</taxon>
        <taxon>Bacteroidia</taxon>
        <taxon>Bacteroidales</taxon>
        <taxon>Bacteroidaceae</taxon>
        <taxon>Bacteroides</taxon>
    </lineage>
</organism>